<keyword evidence="6 7" id="KW-0072">Autophagy</keyword>
<feature type="compositionally biased region" description="Polar residues" evidence="8">
    <location>
        <begin position="17"/>
        <end position="26"/>
    </location>
</feature>
<feature type="domain" description="Autophagy protein ATG5 alpha-helical bundle region" evidence="10">
    <location>
        <begin position="153"/>
        <end position="209"/>
    </location>
</feature>
<organism evidence="12 13">
    <name type="scientific">Babjeviella inositovora NRRL Y-12698</name>
    <dbReference type="NCBI Taxonomy" id="984486"/>
    <lineage>
        <taxon>Eukaryota</taxon>
        <taxon>Fungi</taxon>
        <taxon>Dikarya</taxon>
        <taxon>Ascomycota</taxon>
        <taxon>Saccharomycotina</taxon>
        <taxon>Pichiomycetes</taxon>
        <taxon>Serinales incertae sedis</taxon>
        <taxon>Babjeviella</taxon>
    </lineage>
</organism>
<dbReference type="Pfam" id="PF04106">
    <property type="entry name" value="ATG5_UblB"/>
    <property type="match status" value="1"/>
</dbReference>
<evidence type="ECO:0000313" key="13">
    <source>
        <dbReference type="Proteomes" id="UP000094336"/>
    </source>
</evidence>
<keyword evidence="7" id="KW-0472">Membrane</keyword>
<evidence type="ECO:0000259" key="10">
    <source>
        <dbReference type="Pfam" id="PF20637"/>
    </source>
</evidence>
<evidence type="ECO:0000256" key="3">
    <source>
        <dbReference type="ARBA" id="ARBA00011554"/>
    </source>
</evidence>
<evidence type="ECO:0000259" key="9">
    <source>
        <dbReference type="Pfam" id="PF04106"/>
    </source>
</evidence>
<comment type="similarity">
    <text evidence="2 7">Belongs to the ATG5 family.</text>
</comment>
<dbReference type="Gene3D" id="3.10.20.620">
    <property type="match status" value="1"/>
</dbReference>
<dbReference type="EMBL" id="KV454426">
    <property type="protein sequence ID" value="ODQ82543.1"/>
    <property type="molecule type" value="Genomic_DNA"/>
</dbReference>
<comment type="subcellular location">
    <subcellularLocation>
        <location evidence="1 7">Preautophagosomal structure membrane</location>
        <topology evidence="1 7">Peripheral membrane protein</topology>
    </subcellularLocation>
</comment>
<evidence type="ECO:0000313" key="12">
    <source>
        <dbReference type="EMBL" id="ODQ82543.1"/>
    </source>
</evidence>
<dbReference type="PANTHER" id="PTHR13040">
    <property type="entry name" value="AUTOPHAGY PROTEIN 5"/>
    <property type="match status" value="1"/>
</dbReference>
<gene>
    <name evidence="12" type="ORF">BABINDRAFT_164318</name>
</gene>
<feature type="region of interest" description="Disordered" evidence="8">
    <location>
        <begin position="1"/>
        <end position="26"/>
    </location>
</feature>
<dbReference type="RefSeq" id="XP_018987871.1">
    <property type="nucleotide sequence ID" value="XM_019130246.1"/>
</dbReference>
<dbReference type="STRING" id="984486.A0A1E3QY21"/>
<feature type="domain" description="Autophagy protein ATG5 UblA" evidence="11">
    <location>
        <begin position="37"/>
        <end position="129"/>
    </location>
</feature>
<accession>A0A1E3QY21</accession>
<evidence type="ECO:0000256" key="7">
    <source>
        <dbReference type="RuleBase" id="RU361202"/>
    </source>
</evidence>
<dbReference type="InterPro" id="IPR048940">
    <property type="entry name" value="ATG5_HBR"/>
</dbReference>
<dbReference type="GO" id="GO:0034727">
    <property type="term" value="P:piecemeal microautophagy of the nucleus"/>
    <property type="evidence" value="ECO:0007669"/>
    <property type="project" value="TreeGrafter"/>
</dbReference>
<dbReference type="GO" id="GO:0034274">
    <property type="term" value="C:Atg12-Atg5-Atg16 complex"/>
    <property type="evidence" value="ECO:0007669"/>
    <property type="project" value="TreeGrafter"/>
</dbReference>
<dbReference type="GO" id="GO:0019776">
    <property type="term" value="F:Atg8-family ligase activity"/>
    <property type="evidence" value="ECO:0007669"/>
    <property type="project" value="TreeGrafter"/>
</dbReference>
<dbReference type="Gene3D" id="3.10.20.90">
    <property type="entry name" value="Phosphatidylinositol 3-kinase Catalytic Subunit, Chain A, domain 1"/>
    <property type="match status" value="1"/>
</dbReference>
<evidence type="ECO:0000259" key="11">
    <source>
        <dbReference type="Pfam" id="PF20638"/>
    </source>
</evidence>
<name>A0A1E3QY21_9ASCO</name>
<dbReference type="OrthoDB" id="272162at2759"/>
<keyword evidence="5 7" id="KW-0832">Ubl conjugation</keyword>
<dbReference type="GO" id="GO:0034045">
    <property type="term" value="C:phagophore assembly site membrane"/>
    <property type="evidence" value="ECO:0007669"/>
    <property type="project" value="UniProtKB-SubCell"/>
</dbReference>
<dbReference type="GeneID" id="30148099"/>
<dbReference type="Pfam" id="PF20638">
    <property type="entry name" value="ATG5_UblA"/>
    <property type="match status" value="1"/>
</dbReference>
<dbReference type="AlphaFoldDB" id="A0A1E3QY21"/>
<evidence type="ECO:0000256" key="2">
    <source>
        <dbReference type="ARBA" id="ARBA00006910"/>
    </source>
</evidence>
<proteinExistence type="inferred from homology"/>
<evidence type="ECO:0000256" key="8">
    <source>
        <dbReference type="SAM" id="MobiDB-lite"/>
    </source>
</evidence>
<evidence type="ECO:0000256" key="1">
    <source>
        <dbReference type="ARBA" id="ARBA00004623"/>
    </source>
</evidence>
<evidence type="ECO:0000256" key="4">
    <source>
        <dbReference type="ARBA" id="ARBA00022499"/>
    </source>
</evidence>
<dbReference type="GO" id="GO:0000422">
    <property type="term" value="P:autophagy of mitochondrion"/>
    <property type="evidence" value="ECO:0007669"/>
    <property type="project" value="TreeGrafter"/>
</dbReference>
<comment type="subunit">
    <text evidence="3 7">Conjugated with ATG12.</text>
</comment>
<keyword evidence="7" id="KW-0813">Transport</keyword>
<keyword evidence="4 7" id="KW-1017">Isopeptide bond</keyword>
<feature type="domain" description="Autophagy protein ATG5 UblB" evidence="9">
    <location>
        <begin position="216"/>
        <end position="311"/>
    </location>
</feature>
<dbReference type="GO" id="GO:0005776">
    <property type="term" value="C:autophagosome"/>
    <property type="evidence" value="ECO:0007669"/>
    <property type="project" value="TreeGrafter"/>
</dbReference>
<sequence>MSCTNLQHKAERASFSPLPSTTNESMSDTKSLITRNIWESFVKVEITLDIPHMVHETYYGTLHRNSYLPLQFSKLYEYFKYCLDETHLSNFDQWWIEHDLIPLKWHLPIGLIYDICLPQRTGTWHLSLRVDKFPADSIIPYQNLEHGTEIWTKAVENIWLNQIKESCFVQCGSAKPIMSLSKEDSTAFWEAVTAHNLDGYKAIEKKITPSLSNIRNIPLKLYIQQANDVIDIEEDIEVIQAPVSPFQSSGASQTMFSALASVIPELFPRHDPPRYTFAVPSIHAAIIPEDAILAELYSVGSYLDGFLHILIEGEKTIDRREEGGEIN</sequence>
<dbReference type="Gene3D" id="1.10.246.190">
    <property type="entry name" value="Autophagy protein Apg5, helix rich domain"/>
    <property type="match status" value="1"/>
</dbReference>
<protein>
    <recommendedName>
        <fullName evidence="7">Autophagy protein 5</fullName>
    </recommendedName>
</protein>
<dbReference type="Pfam" id="PF20637">
    <property type="entry name" value="ATG5_HBR"/>
    <property type="match status" value="1"/>
</dbReference>
<comment type="function">
    <text evidence="7">Involved in cytoplasm to vacuole transport (Cvt) and autophagic vesicle formation.</text>
</comment>
<dbReference type="InterPro" id="IPR042527">
    <property type="entry name" value="Atg5_UblA_dom_sf"/>
</dbReference>
<dbReference type="PANTHER" id="PTHR13040:SF2">
    <property type="entry name" value="AUTOPHAGY PROTEIN 5"/>
    <property type="match status" value="1"/>
</dbReference>
<evidence type="ECO:0000256" key="5">
    <source>
        <dbReference type="ARBA" id="ARBA00022843"/>
    </source>
</evidence>
<dbReference type="Proteomes" id="UP000094336">
    <property type="component" value="Unassembled WGS sequence"/>
</dbReference>
<reference evidence="13" key="1">
    <citation type="submission" date="2016-05" db="EMBL/GenBank/DDBJ databases">
        <title>Comparative genomics of biotechnologically important yeasts.</title>
        <authorList>
            <consortium name="DOE Joint Genome Institute"/>
            <person name="Riley R."/>
            <person name="Haridas S."/>
            <person name="Wolfe K.H."/>
            <person name="Lopes M.R."/>
            <person name="Hittinger C.T."/>
            <person name="Goker M."/>
            <person name="Salamov A."/>
            <person name="Wisecaver J."/>
            <person name="Long T.M."/>
            <person name="Aerts A.L."/>
            <person name="Barry K."/>
            <person name="Choi C."/>
            <person name="Clum A."/>
            <person name="Coughlan A.Y."/>
            <person name="Deshpande S."/>
            <person name="Douglass A.P."/>
            <person name="Hanson S.J."/>
            <person name="Klenk H.-P."/>
            <person name="Labutti K."/>
            <person name="Lapidus A."/>
            <person name="Lindquist E."/>
            <person name="Lipzen A."/>
            <person name="Meier-Kolthoff J.P."/>
            <person name="Ohm R.A."/>
            <person name="Otillar R.P."/>
            <person name="Pangilinan J."/>
            <person name="Peng Y."/>
            <person name="Rokas A."/>
            <person name="Rosa C.A."/>
            <person name="Scheuner C."/>
            <person name="Sibirny A.A."/>
            <person name="Slot J.C."/>
            <person name="Stielow J.B."/>
            <person name="Sun H."/>
            <person name="Kurtzman C.P."/>
            <person name="Blackwell M."/>
            <person name="Grigoriev I.V."/>
            <person name="Jeffries T.W."/>
        </authorList>
    </citation>
    <scope>NUCLEOTIDE SEQUENCE [LARGE SCALE GENOMIC DNA]</scope>
    <source>
        <strain evidence="13">NRRL Y-12698</strain>
    </source>
</reference>
<keyword evidence="13" id="KW-1185">Reference proteome</keyword>
<evidence type="ECO:0000256" key="6">
    <source>
        <dbReference type="ARBA" id="ARBA00023006"/>
    </source>
</evidence>
<dbReference type="InterPro" id="IPR048318">
    <property type="entry name" value="ATG5_UblB"/>
</dbReference>
<dbReference type="GO" id="GO:0061908">
    <property type="term" value="C:phagophore"/>
    <property type="evidence" value="ECO:0007669"/>
    <property type="project" value="TreeGrafter"/>
</dbReference>
<dbReference type="GO" id="GO:0006995">
    <property type="term" value="P:cellular response to nitrogen starvation"/>
    <property type="evidence" value="ECO:0007669"/>
    <property type="project" value="TreeGrafter"/>
</dbReference>
<dbReference type="InterPro" id="IPR048939">
    <property type="entry name" value="ATG5_UblA"/>
</dbReference>
<dbReference type="InterPro" id="IPR042526">
    <property type="entry name" value="Atg5_HR"/>
</dbReference>
<dbReference type="GO" id="GO:0044233">
    <property type="term" value="C:mitochondria-associated endoplasmic reticulum membrane contact site"/>
    <property type="evidence" value="ECO:0007669"/>
    <property type="project" value="TreeGrafter"/>
</dbReference>
<dbReference type="InterPro" id="IPR007239">
    <property type="entry name" value="Atg5"/>
</dbReference>